<evidence type="ECO:0000259" key="1">
    <source>
        <dbReference type="Pfam" id="PF13018"/>
    </source>
</evidence>
<keyword evidence="3" id="KW-1185">Reference proteome</keyword>
<evidence type="ECO:0000313" key="3">
    <source>
        <dbReference type="Proteomes" id="UP001243298"/>
    </source>
</evidence>
<gene>
    <name evidence="2" type="ORF">CUR83_06575</name>
</gene>
<dbReference type="Proteomes" id="UP001243298">
    <property type="component" value="Unassembled WGS sequence"/>
</dbReference>
<dbReference type="InterPro" id="IPR024973">
    <property type="entry name" value="ESPR"/>
</dbReference>
<dbReference type="EMBL" id="PGFT01000001">
    <property type="protein sequence ID" value="MDH4904734.1"/>
    <property type="molecule type" value="Genomic_DNA"/>
</dbReference>
<accession>A0ABT6IT43</accession>
<reference evidence="2 3" key="1">
    <citation type="submission" date="2017-11" db="EMBL/GenBank/DDBJ databases">
        <title>Whole genome sequencing of Psychrobacter pocilloporae S6-60T(=JCM 31058T=LMG 29157T).</title>
        <authorList>
            <person name="Das S.K."/>
        </authorList>
    </citation>
    <scope>NUCLEOTIDE SEQUENCE [LARGE SCALE GENOMIC DNA]</scope>
    <source>
        <strain evidence="2 3">S6-60</strain>
    </source>
</reference>
<protein>
    <recommendedName>
        <fullName evidence="1">ESPR domain-containing protein</fullName>
    </recommendedName>
</protein>
<feature type="domain" description="ESPR" evidence="1">
    <location>
        <begin position="1"/>
        <end position="41"/>
    </location>
</feature>
<dbReference type="Pfam" id="PF13018">
    <property type="entry name" value="ESPR"/>
    <property type="match status" value="1"/>
</dbReference>
<name>A0ABT6IT43_9GAMM</name>
<proteinExistence type="predicted"/>
<dbReference type="RefSeq" id="WP_071001493.1">
    <property type="nucleotide sequence ID" value="NZ_PGFT01000001.1"/>
</dbReference>
<comment type="caution">
    <text evidence="2">The sequence shown here is derived from an EMBL/GenBank/DDBJ whole genome shotgun (WGS) entry which is preliminary data.</text>
</comment>
<organism evidence="2 3">
    <name type="scientific">Psychrobacter pocilloporae</name>
    <dbReference type="NCBI Taxonomy" id="1775882"/>
    <lineage>
        <taxon>Bacteria</taxon>
        <taxon>Pseudomonadati</taxon>
        <taxon>Pseudomonadota</taxon>
        <taxon>Gammaproteobacteria</taxon>
        <taxon>Moraxellales</taxon>
        <taxon>Moraxellaceae</taxon>
        <taxon>Psychrobacter</taxon>
    </lineage>
</organism>
<evidence type="ECO:0000313" key="2">
    <source>
        <dbReference type="EMBL" id="MDH4904734.1"/>
    </source>
</evidence>
<sequence length="67" mass="7164">MNRIYKVIWNEALNCFTAVGEYAKGRGKSSKSSVSANATINTTSNVSAIKTLRLSAIALGLMKAITK</sequence>